<sequence length="515" mass="56392">MFLESCCIADVRDPSLGRPLSLSERFGYITIIARQAHAITYLYRYSRADLPTIESLSPSVDRAQRDIHHLWAEVVDGETPQPAFRLRPQGPWAALELVRDDTYAEEEDGVGGRISVESRLLESEIRRMQGRAGKGGPAWQITRYLPTFTARGHEAHALTKGGSSGPVDNTAAFSYLAVSFFHHIIDGSAGLALSLSLLSGTSLVPAHGLAPRLEDLVRLTPSVPYLIKEAYHELLIPTLPAFMRRKLEGARCWPGEDVKGNPAIFPEAQETFHLPSAWIAAVKRVGKAHGVHTVHPIVEAAFVSALREVTGTSMLIDACTPVNDRDAANPATPRTAGVMFSALNKVYAPSLFAASSTATISNAPAFWAMARDTAQHHLSPSARKQGRYHIGVLGLVPNPKSFSSPHTDNPLRRTKTGWEDFFWSSLERPAPYRDSLVVSNLGRIERLPPGCSGMRWTQSAAPFISPLCLQVVGHEAGLEICAAFREGCAVSREEVRGILKRFEEIIADLIEEDND</sequence>
<dbReference type="EMBL" id="JAKWFO010000006">
    <property type="protein sequence ID" value="KAI9634786.1"/>
    <property type="molecule type" value="Genomic_DNA"/>
</dbReference>
<dbReference type="RefSeq" id="XP_052944563.1">
    <property type="nucleotide sequence ID" value="XM_053089732.1"/>
</dbReference>
<dbReference type="SUPFAM" id="SSF52777">
    <property type="entry name" value="CoA-dependent acyltransferases"/>
    <property type="match status" value="1"/>
</dbReference>
<reference evidence="1" key="1">
    <citation type="journal article" date="2022" name="G3 (Bethesda)">
        <title>High quality genome of the basidiomycete yeast Dioszegia hungarica PDD-24b-2 isolated from cloud water.</title>
        <authorList>
            <person name="Jarrige D."/>
            <person name="Haridas S."/>
            <person name="Bleykasten-Grosshans C."/>
            <person name="Joly M."/>
            <person name="Nadalig T."/>
            <person name="Sancelme M."/>
            <person name="Vuilleumier S."/>
            <person name="Grigoriev I.V."/>
            <person name="Amato P."/>
            <person name="Bringel F."/>
        </authorList>
    </citation>
    <scope>NUCLEOTIDE SEQUENCE</scope>
    <source>
        <strain evidence="1">PDD-24b-2</strain>
    </source>
</reference>
<dbReference type="PANTHER" id="PTHR28037">
    <property type="entry name" value="ALCOHOL O-ACETYLTRANSFERASE 1-RELATED"/>
    <property type="match status" value="1"/>
</dbReference>
<dbReference type="Gene3D" id="3.30.559.30">
    <property type="entry name" value="Nonribosomal peptide synthetase, condensation domain"/>
    <property type="match status" value="1"/>
</dbReference>
<dbReference type="Proteomes" id="UP001164286">
    <property type="component" value="Unassembled WGS sequence"/>
</dbReference>
<dbReference type="PANTHER" id="PTHR28037:SF1">
    <property type="entry name" value="ALCOHOL O-ACETYLTRANSFERASE 1-RELATED"/>
    <property type="match status" value="1"/>
</dbReference>
<organism evidence="1 2">
    <name type="scientific">Dioszegia hungarica</name>
    <dbReference type="NCBI Taxonomy" id="4972"/>
    <lineage>
        <taxon>Eukaryota</taxon>
        <taxon>Fungi</taxon>
        <taxon>Dikarya</taxon>
        <taxon>Basidiomycota</taxon>
        <taxon>Agaricomycotina</taxon>
        <taxon>Tremellomycetes</taxon>
        <taxon>Tremellales</taxon>
        <taxon>Bulleribasidiaceae</taxon>
        <taxon>Dioszegia</taxon>
    </lineage>
</organism>
<accession>A0AA38LV30</accession>
<name>A0AA38LV30_9TREE</name>
<comment type="caution">
    <text evidence="1">The sequence shown here is derived from an EMBL/GenBank/DDBJ whole genome shotgun (WGS) entry which is preliminary data.</text>
</comment>
<evidence type="ECO:0000313" key="2">
    <source>
        <dbReference type="Proteomes" id="UP001164286"/>
    </source>
</evidence>
<keyword evidence="2" id="KW-1185">Reference proteome</keyword>
<dbReference type="InterPro" id="IPR052058">
    <property type="entry name" value="Alcohol_O-acetyltransferase"/>
</dbReference>
<dbReference type="GeneID" id="77728937"/>
<gene>
    <name evidence="1" type="ORF">MKK02DRAFT_37662</name>
</gene>
<dbReference type="AlphaFoldDB" id="A0AA38LV30"/>
<proteinExistence type="predicted"/>
<protein>
    <submittedName>
        <fullName evidence="1">Uncharacterized protein</fullName>
    </submittedName>
</protein>
<evidence type="ECO:0000313" key="1">
    <source>
        <dbReference type="EMBL" id="KAI9634786.1"/>
    </source>
</evidence>